<dbReference type="HAMAP" id="MF_00337">
    <property type="entry name" value="Exonuc_7_S"/>
    <property type="match status" value="1"/>
</dbReference>
<dbReference type="GO" id="GO:0005829">
    <property type="term" value="C:cytosol"/>
    <property type="evidence" value="ECO:0007669"/>
    <property type="project" value="TreeGrafter"/>
</dbReference>
<evidence type="ECO:0000256" key="1">
    <source>
        <dbReference type="ARBA" id="ARBA00009998"/>
    </source>
</evidence>
<keyword evidence="4 6" id="KW-0378">Hydrolase</keyword>
<dbReference type="EC" id="3.1.11.6" evidence="6"/>
<dbReference type="RefSeq" id="WP_015817745.1">
    <property type="nucleotide sequence ID" value="NC_012997.1"/>
</dbReference>
<accession>C5BPT7</accession>
<dbReference type="InterPro" id="IPR037004">
    <property type="entry name" value="Exonuc_VII_ssu_sf"/>
</dbReference>
<dbReference type="PIRSF" id="PIRSF006488">
    <property type="entry name" value="Exonuc_VII_S"/>
    <property type="match status" value="1"/>
</dbReference>
<keyword evidence="2 6" id="KW-0963">Cytoplasm</keyword>
<dbReference type="GO" id="GO:0009318">
    <property type="term" value="C:exodeoxyribonuclease VII complex"/>
    <property type="evidence" value="ECO:0007669"/>
    <property type="project" value="UniProtKB-UniRule"/>
</dbReference>
<dbReference type="Pfam" id="PF02609">
    <property type="entry name" value="Exonuc_VII_S"/>
    <property type="match status" value="1"/>
</dbReference>
<comment type="catalytic activity">
    <reaction evidence="6">
        <text>Exonucleolytic cleavage in either 5'- to 3'- or 3'- to 5'-direction to yield nucleoside 5'-phosphates.</text>
        <dbReference type="EC" id="3.1.11.6"/>
    </reaction>
</comment>
<comment type="subcellular location">
    <subcellularLocation>
        <location evidence="6">Cytoplasm</location>
    </subcellularLocation>
</comment>
<dbReference type="EMBL" id="CP001614">
    <property type="protein sequence ID" value="ACR11633.1"/>
    <property type="molecule type" value="Genomic_DNA"/>
</dbReference>
<evidence type="ECO:0000256" key="5">
    <source>
        <dbReference type="ARBA" id="ARBA00022839"/>
    </source>
</evidence>
<dbReference type="GO" id="GO:0006308">
    <property type="term" value="P:DNA catabolic process"/>
    <property type="evidence" value="ECO:0007669"/>
    <property type="project" value="UniProtKB-UniRule"/>
</dbReference>
<dbReference type="GO" id="GO:0008855">
    <property type="term" value="F:exodeoxyribonuclease VII activity"/>
    <property type="evidence" value="ECO:0007669"/>
    <property type="project" value="UniProtKB-UniRule"/>
</dbReference>
<dbReference type="eggNOG" id="COG1722">
    <property type="taxonomic scope" value="Bacteria"/>
</dbReference>
<dbReference type="KEGG" id="ttu:TERTU_3192"/>
<sequence length="80" mass="8886">MARTKSPNFEASLAQLEELITQLESGDLSLEDSLKTFEQGIKLTRSCQKSLAEAEQKVEILLKQDDGELTTAPFPTDDEN</sequence>
<keyword evidence="5 6" id="KW-0269">Exonuclease</keyword>
<evidence type="ECO:0000256" key="3">
    <source>
        <dbReference type="ARBA" id="ARBA00022722"/>
    </source>
</evidence>
<proteinExistence type="inferred from homology"/>
<comment type="subunit">
    <text evidence="6">Heterooligomer composed of large and small subunits.</text>
</comment>
<name>C5BPT7_TERTT</name>
<organism evidence="7 8">
    <name type="scientific">Teredinibacter turnerae (strain ATCC 39867 / T7901)</name>
    <dbReference type="NCBI Taxonomy" id="377629"/>
    <lineage>
        <taxon>Bacteria</taxon>
        <taxon>Pseudomonadati</taxon>
        <taxon>Pseudomonadota</taxon>
        <taxon>Gammaproteobacteria</taxon>
        <taxon>Cellvibrionales</taxon>
        <taxon>Cellvibrionaceae</taxon>
        <taxon>Teredinibacter</taxon>
    </lineage>
</organism>
<dbReference type="Proteomes" id="UP000009080">
    <property type="component" value="Chromosome"/>
</dbReference>
<evidence type="ECO:0000313" key="8">
    <source>
        <dbReference type="Proteomes" id="UP000009080"/>
    </source>
</evidence>
<gene>
    <name evidence="6 7" type="primary">xseB</name>
    <name evidence="7" type="ordered locus">TERTU_3192</name>
</gene>
<evidence type="ECO:0000313" key="7">
    <source>
        <dbReference type="EMBL" id="ACR11633.1"/>
    </source>
</evidence>
<protein>
    <recommendedName>
        <fullName evidence="6">Exodeoxyribonuclease 7 small subunit</fullName>
        <ecNumber evidence="6">3.1.11.6</ecNumber>
    </recommendedName>
    <alternativeName>
        <fullName evidence="6">Exodeoxyribonuclease VII small subunit</fullName>
        <shortName evidence="6">Exonuclease VII small subunit</shortName>
    </alternativeName>
</protein>
<dbReference type="STRING" id="377629.TERTU_3192"/>
<dbReference type="NCBIfam" id="NF002140">
    <property type="entry name" value="PRK00977.1-4"/>
    <property type="match status" value="1"/>
</dbReference>
<reference evidence="7 8" key="1">
    <citation type="journal article" date="2009" name="PLoS ONE">
        <title>The complete genome of Teredinibacter turnerae T7901: an intracellular endosymbiont of marine wood-boring bivalves (shipworms).</title>
        <authorList>
            <person name="Yang J.C."/>
            <person name="Madupu R."/>
            <person name="Durkin A.S."/>
            <person name="Ekborg N.A."/>
            <person name="Pedamallu C.S."/>
            <person name="Hostetler J.B."/>
            <person name="Radune D."/>
            <person name="Toms B.S."/>
            <person name="Henrissat B."/>
            <person name="Coutinho P.M."/>
            <person name="Schwarz S."/>
            <person name="Field L."/>
            <person name="Trindade-Silva A.E."/>
            <person name="Soares C.A.G."/>
            <person name="Elshahawi S."/>
            <person name="Hanora A."/>
            <person name="Schmidt E.W."/>
            <person name="Haygood M.G."/>
            <person name="Posfai J."/>
            <person name="Benner J."/>
            <person name="Madinger C."/>
            <person name="Nove J."/>
            <person name="Anton B."/>
            <person name="Chaudhary K."/>
            <person name="Foster J."/>
            <person name="Holman A."/>
            <person name="Kumar S."/>
            <person name="Lessard P.A."/>
            <person name="Luyten Y.A."/>
            <person name="Slatko B."/>
            <person name="Wood N."/>
            <person name="Wu B."/>
            <person name="Teplitski M."/>
            <person name="Mougous J.D."/>
            <person name="Ward N."/>
            <person name="Eisen J.A."/>
            <person name="Badger J.H."/>
            <person name="Distel D.L."/>
        </authorList>
    </citation>
    <scope>NUCLEOTIDE SEQUENCE [LARGE SCALE GENOMIC DNA]</scope>
    <source>
        <strain evidence="8">ATCC 39867 / T7901</strain>
    </source>
</reference>
<comment type="similarity">
    <text evidence="1 6">Belongs to the XseB family.</text>
</comment>
<dbReference type="NCBIfam" id="TIGR01280">
    <property type="entry name" value="xseB"/>
    <property type="match status" value="1"/>
</dbReference>
<dbReference type="AlphaFoldDB" id="C5BPT7"/>
<dbReference type="InterPro" id="IPR003761">
    <property type="entry name" value="Exonuc_VII_S"/>
</dbReference>
<evidence type="ECO:0000256" key="4">
    <source>
        <dbReference type="ARBA" id="ARBA00022801"/>
    </source>
</evidence>
<dbReference type="Gene3D" id="1.10.287.1040">
    <property type="entry name" value="Exonuclease VII, small subunit"/>
    <property type="match status" value="1"/>
</dbReference>
<dbReference type="PANTHER" id="PTHR34137">
    <property type="entry name" value="EXODEOXYRIBONUCLEASE 7 SMALL SUBUNIT"/>
    <property type="match status" value="1"/>
</dbReference>
<evidence type="ECO:0000256" key="6">
    <source>
        <dbReference type="HAMAP-Rule" id="MF_00337"/>
    </source>
</evidence>
<dbReference type="HOGENOM" id="CLU_145918_3_3_6"/>
<keyword evidence="8" id="KW-1185">Reference proteome</keyword>
<dbReference type="OrthoDB" id="9801128at2"/>
<evidence type="ECO:0000256" key="2">
    <source>
        <dbReference type="ARBA" id="ARBA00022490"/>
    </source>
</evidence>
<dbReference type="PANTHER" id="PTHR34137:SF1">
    <property type="entry name" value="EXODEOXYRIBONUCLEASE 7 SMALL SUBUNIT"/>
    <property type="match status" value="1"/>
</dbReference>
<dbReference type="SUPFAM" id="SSF116842">
    <property type="entry name" value="XseB-like"/>
    <property type="match status" value="1"/>
</dbReference>
<comment type="function">
    <text evidence="6">Bidirectionally degrades single-stranded DNA into large acid-insoluble oligonucleotides, which are then degraded further into small acid-soluble oligonucleotides.</text>
</comment>
<keyword evidence="3 6" id="KW-0540">Nuclease</keyword>